<dbReference type="SUPFAM" id="SSF51182">
    <property type="entry name" value="RmlC-like cupins"/>
    <property type="match status" value="1"/>
</dbReference>
<dbReference type="AlphaFoldDB" id="A0A0G0V5M1"/>
<dbReference type="Gene3D" id="2.60.120.10">
    <property type="entry name" value="Jelly Rolls"/>
    <property type="match status" value="1"/>
</dbReference>
<gene>
    <name evidence="2" type="ORF">UU41_C0001G0006</name>
</gene>
<proteinExistence type="predicted"/>
<dbReference type="EMBL" id="LCAN01000001">
    <property type="protein sequence ID" value="KKR95016.1"/>
    <property type="molecule type" value="Genomic_DNA"/>
</dbReference>
<dbReference type="InterPro" id="IPR014710">
    <property type="entry name" value="RmlC-like_jellyroll"/>
</dbReference>
<evidence type="ECO:0000313" key="2">
    <source>
        <dbReference type="EMBL" id="KKR95016.1"/>
    </source>
</evidence>
<accession>A0A0G0V5M1</accession>
<sequence length="106" mass="12216">MKIKKSQAVIEDWSKVHSLNYKLTHIQPYQSVVFAELNGVHGRVKTKDLERIYYILEGSGEFEIAGKVIRVDTGDVLTVPPDTYYDYKPVGSKPLKILLFMELWDN</sequence>
<dbReference type="InterPro" id="IPR013096">
    <property type="entry name" value="Cupin_2"/>
</dbReference>
<dbReference type="Pfam" id="PF07883">
    <property type="entry name" value="Cupin_2"/>
    <property type="match status" value="1"/>
</dbReference>
<comment type="caution">
    <text evidence="2">The sequence shown here is derived from an EMBL/GenBank/DDBJ whole genome shotgun (WGS) entry which is preliminary data.</text>
</comment>
<feature type="domain" description="Cupin type-2" evidence="1">
    <location>
        <begin position="51"/>
        <end position="99"/>
    </location>
</feature>
<evidence type="ECO:0000313" key="3">
    <source>
        <dbReference type="Proteomes" id="UP000034961"/>
    </source>
</evidence>
<reference evidence="2 3" key="1">
    <citation type="journal article" date="2015" name="Nature">
        <title>rRNA introns, odd ribosomes, and small enigmatic genomes across a large radiation of phyla.</title>
        <authorList>
            <person name="Brown C.T."/>
            <person name="Hug L.A."/>
            <person name="Thomas B.C."/>
            <person name="Sharon I."/>
            <person name="Castelle C.J."/>
            <person name="Singh A."/>
            <person name="Wilkins M.J."/>
            <person name="Williams K.H."/>
            <person name="Banfield J.F."/>
        </authorList>
    </citation>
    <scope>NUCLEOTIDE SEQUENCE [LARGE SCALE GENOMIC DNA]</scope>
</reference>
<dbReference type="Proteomes" id="UP000034961">
    <property type="component" value="Unassembled WGS sequence"/>
</dbReference>
<organism evidence="2 3">
    <name type="scientific">Candidatus Roizmanbacteria bacterium GW2011_GWA1_41_13</name>
    <dbReference type="NCBI Taxonomy" id="1618474"/>
    <lineage>
        <taxon>Bacteria</taxon>
        <taxon>Candidatus Roizmaniibacteriota</taxon>
    </lineage>
</organism>
<protein>
    <submittedName>
        <fullName evidence="2">Cupin 2 conserved barrel domain protein</fullName>
    </submittedName>
</protein>
<name>A0A0G0V5M1_9BACT</name>
<evidence type="ECO:0000259" key="1">
    <source>
        <dbReference type="Pfam" id="PF07883"/>
    </source>
</evidence>
<dbReference type="InterPro" id="IPR011051">
    <property type="entry name" value="RmlC_Cupin_sf"/>
</dbReference>